<dbReference type="EMBL" id="NPIC01000001">
    <property type="protein sequence ID" value="RDL40546.1"/>
    <property type="molecule type" value="Genomic_DNA"/>
</dbReference>
<keyword evidence="12" id="KW-1185">Reference proteome</keyword>
<evidence type="ECO:0000256" key="3">
    <source>
        <dbReference type="ARBA" id="ARBA00022771"/>
    </source>
</evidence>
<feature type="compositionally biased region" description="Basic residues" evidence="9">
    <location>
        <begin position="1"/>
        <end position="10"/>
    </location>
</feature>
<feature type="domain" description="C2H2-type" evidence="10">
    <location>
        <begin position="142"/>
        <end position="171"/>
    </location>
</feature>
<keyword evidence="3 8" id="KW-0863">Zinc-finger</keyword>
<keyword evidence="4" id="KW-0862">Zinc</keyword>
<dbReference type="PROSITE" id="PS00028">
    <property type="entry name" value="ZINC_FINGER_C2H2_1"/>
    <property type="match status" value="5"/>
</dbReference>
<dbReference type="GO" id="GO:0006357">
    <property type="term" value="P:regulation of transcription by RNA polymerase II"/>
    <property type="evidence" value="ECO:0007669"/>
    <property type="project" value="TreeGrafter"/>
</dbReference>
<evidence type="ECO:0000256" key="2">
    <source>
        <dbReference type="ARBA" id="ARBA00022723"/>
    </source>
</evidence>
<reference evidence="11 12" key="1">
    <citation type="journal article" date="2018" name="IMA Fungus">
        <title>IMA Genome-F 9: Draft genome sequence of Annulohypoxylon stygium, Aspergillus mulundensis, Berkeleyomyces basicola (syn. Thielaviopsis basicola), Ceratocystis smalleyi, two Cercospora beticola strains, Coleophoma cylindrospora, Fusarium fracticaudum, Phialophora cf. hyalina, and Morchella septimelata.</title>
        <authorList>
            <person name="Wingfield B.D."/>
            <person name="Bills G.F."/>
            <person name="Dong Y."/>
            <person name="Huang W."/>
            <person name="Nel W.J."/>
            <person name="Swalarsk-Parry B.S."/>
            <person name="Vaghefi N."/>
            <person name="Wilken P.M."/>
            <person name="An Z."/>
            <person name="de Beer Z.W."/>
            <person name="De Vos L."/>
            <person name="Chen L."/>
            <person name="Duong T.A."/>
            <person name="Gao Y."/>
            <person name="Hammerbacher A."/>
            <person name="Kikkert J.R."/>
            <person name="Li Y."/>
            <person name="Li H."/>
            <person name="Li K."/>
            <person name="Li Q."/>
            <person name="Liu X."/>
            <person name="Ma X."/>
            <person name="Naidoo K."/>
            <person name="Pethybridge S.J."/>
            <person name="Sun J."/>
            <person name="Steenkamp E.T."/>
            <person name="van der Nest M.A."/>
            <person name="van Wyk S."/>
            <person name="Wingfield M.J."/>
            <person name="Xiong C."/>
            <person name="Yue Q."/>
            <person name="Zhang X."/>
        </authorList>
    </citation>
    <scope>NUCLEOTIDE SEQUENCE [LARGE SCALE GENOMIC DNA]</scope>
    <source>
        <strain evidence="11 12">BP 5553</strain>
    </source>
</reference>
<comment type="caution">
    <text evidence="11">The sequence shown here is derived from an EMBL/GenBank/DDBJ whole genome shotgun (WGS) entry which is preliminary data.</text>
</comment>
<dbReference type="PANTHER" id="PTHR46179:SF13">
    <property type="entry name" value="C2H2-TYPE DOMAIN-CONTAINING PROTEIN"/>
    <property type="match status" value="1"/>
</dbReference>
<name>A0A370TYD8_9HELO</name>
<feature type="domain" description="C2H2-type" evidence="10">
    <location>
        <begin position="111"/>
        <end position="141"/>
    </location>
</feature>
<dbReference type="InterPro" id="IPR013087">
    <property type="entry name" value="Znf_C2H2_type"/>
</dbReference>
<dbReference type="PANTHER" id="PTHR46179">
    <property type="entry name" value="ZINC FINGER PROTEIN"/>
    <property type="match status" value="1"/>
</dbReference>
<dbReference type="PROSITE" id="PS50157">
    <property type="entry name" value="ZINC_FINGER_C2H2_2"/>
    <property type="match status" value="5"/>
</dbReference>
<dbReference type="SUPFAM" id="SSF57667">
    <property type="entry name" value="beta-beta-alpha zinc fingers"/>
    <property type="match status" value="3"/>
</dbReference>
<feature type="domain" description="C2H2-type" evidence="10">
    <location>
        <begin position="81"/>
        <end position="110"/>
    </location>
</feature>
<evidence type="ECO:0000256" key="7">
    <source>
        <dbReference type="ARBA" id="ARBA00023242"/>
    </source>
</evidence>
<evidence type="ECO:0000259" key="10">
    <source>
        <dbReference type="PROSITE" id="PS50157"/>
    </source>
</evidence>
<evidence type="ECO:0000256" key="5">
    <source>
        <dbReference type="ARBA" id="ARBA00023015"/>
    </source>
</evidence>
<evidence type="ECO:0000313" key="11">
    <source>
        <dbReference type="EMBL" id="RDL40546.1"/>
    </source>
</evidence>
<dbReference type="GO" id="GO:0005634">
    <property type="term" value="C:nucleus"/>
    <property type="evidence" value="ECO:0007669"/>
    <property type="project" value="UniProtKB-SubCell"/>
</dbReference>
<dbReference type="InterPro" id="IPR051061">
    <property type="entry name" value="Zinc_finger_trans_reg"/>
</dbReference>
<dbReference type="GeneID" id="43593374"/>
<dbReference type="InterPro" id="IPR036236">
    <property type="entry name" value="Znf_C2H2_sf"/>
</dbReference>
<dbReference type="STRING" id="2656787.A0A370TYD8"/>
<feature type="compositionally biased region" description="Basic and acidic residues" evidence="9">
    <location>
        <begin position="17"/>
        <end position="28"/>
    </location>
</feature>
<organism evidence="11 12">
    <name type="scientific">Venustampulla echinocandica</name>
    <dbReference type="NCBI Taxonomy" id="2656787"/>
    <lineage>
        <taxon>Eukaryota</taxon>
        <taxon>Fungi</taxon>
        <taxon>Dikarya</taxon>
        <taxon>Ascomycota</taxon>
        <taxon>Pezizomycotina</taxon>
        <taxon>Leotiomycetes</taxon>
        <taxon>Helotiales</taxon>
        <taxon>Pleuroascaceae</taxon>
        <taxon>Venustampulla</taxon>
    </lineage>
</organism>
<evidence type="ECO:0000256" key="1">
    <source>
        <dbReference type="ARBA" id="ARBA00004123"/>
    </source>
</evidence>
<sequence length="543" mass="60934">MSVQLQKRKAPTSLEGFNKRLRVERPSPLDDLAAPENDDEDYEHSSSRSSNAYSEEGNEAETPITPCSPARKKFPSELKTIKCHYPGCYKTFNRPVRLQSHMRSHVNERSCVCQYEGCDKAYFEEKHLQQHIKGSHTKERTYVCDWEGCTKSFLTGTRLRRHKEAHEGHERFRCTAYPPCNQTFRKHQTLQRHIRSDHLQLTPFPCTYIDPVTKVACNAGFDGAVGLRKHEERVHATPGFACTACPVLGSFNPDGSQKLLGFATKAQLQTHIRKEHANCMFCDLKCSSQRELQSHIESQHSGKSLDERKTVRCTYIGCDSTFTKKSNLAVHVRSIHNGERYICGTLDISSNPELAAFAAESGCGKDFVSKANLEGHIRNFHLRMAGNTSASLHKTRTPKPKPSAIDELMGNSYAADPKRNIPCLAPTCLHKFIRDYDLQVHMRTAHNSFPGDPSMEIDTDFAGLPLGESSNEGVATPEMGDPLCGTPDIDWELQRRALEGGPFWVGATNPSTPNQDSWKQEEAEMRQLIDFNEGVLDPSLVGL</sequence>
<keyword evidence="7" id="KW-0539">Nucleus</keyword>
<dbReference type="AlphaFoldDB" id="A0A370TYD8"/>
<dbReference type="OrthoDB" id="4748970at2759"/>
<dbReference type="SMART" id="SM00355">
    <property type="entry name" value="ZnF_C2H2"/>
    <property type="match status" value="10"/>
</dbReference>
<evidence type="ECO:0000256" key="4">
    <source>
        <dbReference type="ARBA" id="ARBA00022833"/>
    </source>
</evidence>
<dbReference type="Gene3D" id="3.30.160.60">
    <property type="entry name" value="Classic Zinc Finger"/>
    <property type="match status" value="6"/>
</dbReference>
<evidence type="ECO:0000313" key="12">
    <source>
        <dbReference type="Proteomes" id="UP000254866"/>
    </source>
</evidence>
<dbReference type="RefSeq" id="XP_031873202.1">
    <property type="nucleotide sequence ID" value="XM_032009148.1"/>
</dbReference>
<evidence type="ECO:0000256" key="8">
    <source>
        <dbReference type="PROSITE-ProRule" id="PRU00042"/>
    </source>
</evidence>
<protein>
    <recommendedName>
        <fullName evidence="10">C2H2-type domain-containing protein</fullName>
    </recommendedName>
</protein>
<dbReference type="Proteomes" id="UP000254866">
    <property type="component" value="Unassembled WGS sequence"/>
</dbReference>
<accession>A0A370TYD8</accession>
<dbReference type="Pfam" id="PF00096">
    <property type="entry name" value="zf-C2H2"/>
    <property type="match status" value="2"/>
</dbReference>
<comment type="subcellular location">
    <subcellularLocation>
        <location evidence="1">Nucleus</location>
    </subcellularLocation>
</comment>
<proteinExistence type="predicted"/>
<dbReference type="GO" id="GO:0008270">
    <property type="term" value="F:zinc ion binding"/>
    <property type="evidence" value="ECO:0007669"/>
    <property type="project" value="UniProtKB-KW"/>
</dbReference>
<keyword evidence="6" id="KW-0804">Transcription</keyword>
<feature type="domain" description="C2H2-type" evidence="10">
    <location>
        <begin position="311"/>
        <end position="341"/>
    </location>
</feature>
<keyword evidence="2" id="KW-0479">Metal-binding</keyword>
<feature type="region of interest" description="Disordered" evidence="9">
    <location>
        <begin position="1"/>
        <end position="69"/>
    </location>
</feature>
<gene>
    <name evidence="11" type="ORF">BP5553_00525</name>
</gene>
<evidence type="ECO:0000256" key="6">
    <source>
        <dbReference type="ARBA" id="ARBA00023163"/>
    </source>
</evidence>
<feature type="domain" description="C2H2-type" evidence="10">
    <location>
        <begin position="172"/>
        <end position="203"/>
    </location>
</feature>
<evidence type="ECO:0000256" key="9">
    <source>
        <dbReference type="SAM" id="MobiDB-lite"/>
    </source>
</evidence>
<keyword evidence="5" id="KW-0805">Transcription regulation</keyword>